<feature type="chain" id="PRO_5037908036" description="Lipoprotein" evidence="1">
    <location>
        <begin position="19"/>
        <end position="256"/>
    </location>
</feature>
<dbReference type="EMBL" id="BMOE01000007">
    <property type="protein sequence ID" value="GGJ79079.1"/>
    <property type="molecule type" value="Genomic_DNA"/>
</dbReference>
<reference evidence="2" key="1">
    <citation type="journal article" date="2014" name="Int. J. Syst. Evol. Microbiol.">
        <title>Complete genome sequence of Corynebacterium casei LMG S-19264T (=DSM 44701T), isolated from a smear-ripened cheese.</title>
        <authorList>
            <consortium name="US DOE Joint Genome Institute (JGI-PGF)"/>
            <person name="Walter F."/>
            <person name="Albersmeier A."/>
            <person name="Kalinowski J."/>
            <person name="Ruckert C."/>
        </authorList>
    </citation>
    <scope>NUCLEOTIDE SEQUENCE</scope>
    <source>
        <strain evidence="2">JCM 14371</strain>
    </source>
</reference>
<comment type="caution">
    <text evidence="2">The sequence shown here is derived from an EMBL/GenBank/DDBJ whole genome shotgun (WGS) entry which is preliminary data.</text>
</comment>
<dbReference type="RefSeq" id="WP_188963487.1">
    <property type="nucleotide sequence ID" value="NZ_BMOE01000007.1"/>
</dbReference>
<name>A0A917PI45_9DEIO</name>
<evidence type="ECO:0008006" key="4">
    <source>
        <dbReference type="Google" id="ProtNLM"/>
    </source>
</evidence>
<protein>
    <recommendedName>
        <fullName evidence="4">Lipoprotein</fullName>
    </recommendedName>
</protein>
<feature type="signal peptide" evidence="1">
    <location>
        <begin position="1"/>
        <end position="18"/>
    </location>
</feature>
<accession>A0A917PI45</accession>
<organism evidence="2 3">
    <name type="scientific">Deinococcus aquiradiocola</name>
    <dbReference type="NCBI Taxonomy" id="393059"/>
    <lineage>
        <taxon>Bacteria</taxon>
        <taxon>Thermotogati</taxon>
        <taxon>Deinococcota</taxon>
        <taxon>Deinococci</taxon>
        <taxon>Deinococcales</taxon>
        <taxon>Deinococcaceae</taxon>
        <taxon>Deinococcus</taxon>
    </lineage>
</organism>
<keyword evidence="3" id="KW-1185">Reference proteome</keyword>
<evidence type="ECO:0000256" key="1">
    <source>
        <dbReference type="SAM" id="SignalP"/>
    </source>
</evidence>
<sequence length="256" mass="26157">MNSTFKFVPLLLVSAALAACGTPSSTIDPLPTGVTPTAISGTLNGWTGGAATVALLADDTRAQGAGNPALSTGTLNADGSFMLALPGAEQVKPFLVPAADLFVASNPNCLGQFTSSNAAAQGFVAYRLDVQKNGASVMSAEPFSFTDASDAQNVNGTVVNRFWVYSDQATVLGGQQTCSASANGVITGLQAKMNANLHAGWNLMREVSTLNVVRGSSTASITVALQSSDDASGPWEMQSLGQQSVTAAHVAPYLPR</sequence>
<proteinExistence type="predicted"/>
<evidence type="ECO:0000313" key="3">
    <source>
        <dbReference type="Proteomes" id="UP000635726"/>
    </source>
</evidence>
<reference evidence="2" key="2">
    <citation type="submission" date="2020-09" db="EMBL/GenBank/DDBJ databases">
        <authorList>
            <person name="Sun Q."/>
            <person name="Ohkuma M."/>
        </authorList>
    </citation>
    <scope>NUCLEOTIDE SEQUENCE</scope>
    <source>
        <strain evidence="2">JCM 14371</strain>
    </source>
</reference>
<dbReference type="PROSITE" id="PS51257">
    <property type="entry name" value="PROKAR_LIPOPROTEIN"/>
    <property type="match status" value="1"/>
</dbReference>
<dbReference type="Proteomes" id="UP000635726">
    <property type="component" value="Unassembled WGS sequence"/>
</dbReference>
<gene>
    <name evidence="2" type="ORF">GCM10008939_23650</name>
</gene>
<keyword evidence="1" id="KW-0732">Signal</keyword>
<evidence type="ECO:0000313" key="2">
    <source>
        <dbReference type="EMBL" id="GGJ79079.1"/>
    </source>
</evidence>
<dbReference type="AlphaFoldDB" id="A0A917PI45"/>